<gene>
    <name evidence="1" type="ORF">DCC35_03155</name>
</gene>
<evidence type="ECO:0008006" key="3">
    <source>
        <dbReference type="Google" id="ProtNLM"/>
    </source>
</evidence>
<reference evidence="1 2" key="1">
    <citation type="submission" date="2018-04" db="EMBL/GenBank/DDBJ databases">
        <title>Complete genome uncultured novel isolate.</title>
        <authorList>
            <person name="Merlino G."/>
        </authorList>
    </citation>
    <scope>NUCLEOTIDE SEQUENCE [LARGE SCALE GENOMIC DNA]</scope>
    <source>
        <strain evidence="2">R1DC9</strain>
    </source>
</reference>
<organism evidence="1 2">
    <name type="scientific">Mangrovivirga cuniculi</name>
    <dbReference type="NCBI Taxonomy" id="2715131"/>
    <lineage>
        <taxon>Bacteria</taxon>
        <taxon>Pseudomonadati</taxon>
        <taxon>Bacteroidota</taxon>
        <taxon>Cytophagia</taxon>
        <taxon>Cytophagales</taxon>
        <taxon>Mangrovivirgaceae</taxon>
        <taxon>Mangrovivirga</taxon>
    </lineage>
</organism>
<dbReference type="KEGG" id="fpf:DCC35_03155"/>
<protein>
    <recommendedName>
        <fullName evidence="3">ABC transporter ATPase</fullName>
    </recommendedName>
</protein>
<proteinExistence type="predicted"/>
<evidence type="ECO:0000313" key="2">
    <source>
        <dbReference type="Proteomes" id="UP000298616"/>
    </source>
</evidence>
<dbReference type="AlphaFoldDB" id="A0A4D7K344"/>
<name>A0A4D7K344_9BACT</name>
<accession>A0A4D7K344</accession>
<keyword evidence="2" id="KW-1185">Reference proteome</keyword>
<dbReference type="EMBL" id="CP028923">
    <property type="protein sequence ID" value="QCK13828.1"/>
    <property type="molecule type" value="Genomic_DNA"/>
</dbReference>
<sequence>MIVPINELPATSRLWVYQADRDLTDEELEAIRPALYSFLDQWAAHGKALSAAGDFAFNRFLVIAVNEEQHGASGCSIDASVHFIKDLGNKLNINFFDRTKVLYLDKNDKINSKSLGEIKKEVIEGNLSPETRIFNTAVTTKKNFDDSFVINIKESWLNKWLPSTV</sequence>
<dbReference type="Proteomes" id="UP000298616">
    <property type="component" value="Chromosome"/>
</dbReference>
<dbReference type="OrthoDB" id="978691at2"/>
<dbReference type="RefSeq" id="WP_137089422.1">
    <property type="nucleotide sequence ID" value="NZ_CP028923.1"/>
</dbReference>
<evidence type="ECO:0000313" key="1">
    <source>
        <dbReference type="EMBL" id="QCK13828.1"/>
    </source>
</evidence>